<dbReference type="InParanoid" id="E3MC79"/>
<name>E3MC79_CAERE</name>
<sequence length="127" mass="14496">MGLGHLFFSCMSHSPAIRKLQKKKLNIWRAEGNSLAYKEASAILKNLLIMEERESVESKLVEGSSKDFYKFINAKLKPTDQVSILLDGCELITDDKAKAEFFASSFAKSIPWIMVKRLLWIPYQVPK</sequence>
<dbReference type="EMBL" id="DS268434">
    <property type="protein sequence ID" value="EFO98222.1"/>
    <property type="molecule type" value="Genomic_DNA"/>
</dbReference>
<accession>E3MC79</accession>
<proteinExistence type="predicted"/>
<organism evidence="2">
    <name type="scientific">Caenorhabditis remanei</name>
    <name type="common">Caenorhabditis vulgaris</name>
    <dbReference type="NCBI Taxonomy" id="31234"/>
    <lineage>
        <taxon>Eukaryota</taxon>
        <taxon>Metazoa</taxon>
        <taxon>Ecdysozoa</taxon>
        <taxon>Nematoda</taxon>
        <taxon>Chromadorea</taxon>
        <taxon>Rhabditida</taxon>
        <taxon>Rhabditina</taxon>
        <taxon>Rhabditomorpha</taxon>
        <taxon>Rhabditoidea</taxon>
        <taxon>Rhabditidae</taxon>
        <taxon>Peloderinae</taxon>
        <taxon>Caenorhabditis</taxon>
    </lineage>
</organism>
<reference evidence="1" key="1">
    <citation type="submission" date="2007-07" db="EMBL/GenBank/DDBJ databases">
        <title>PCAP assembly of the Caenorhabditis remanei genome.</title>
        <authorList>
            <consortium name="The Caenorhabditis remanei Sequencing Consortium"/>
            <person name="Wilson R.K."/>
        </authorList>
    </citation>
    <scope>NUCLEOTIDE SEQUENCE [LARGE SCALE GENOMIC DNA]</scope>
    <source>
        <strain evidence="1">PB4641</strain>
    </source>
</reference>
<keyword evidence="2" id="KW-1185">Reference proteome</keyword>
<evidence type="ECO:0000313" key="2">
    <source>
        <dbReference type="Proteomes" id="UP000008281"/>
    </source>
</evidence>
<evidence type="ECO:0000313" key="1">
    <source>
        <dbReference type="EMBL" id="EFO98222.1"/>
    </source>
</evidence>
<dbReference type="AlphaFoldDB" id="E3MC79"/>
<dbReference type="Proteomes" id="UP000008281">
    <property type="component" value="Unassembled WGS sequence"/>
</dbReference>
<dbReference type="HOGENOM" id="CLU_1972547_0_0_1"/>
<gene>
    <name evidence="1" type="ORF">CRE_15409</name>
</gene>
<protein>
    <submittedName>
        <fullName evidence="1">Uncharacterized protein</fullName>
    </submittedName>
</protein>